<dbReference type="AlphaFoldDB" id="W9GG94"/>
<protein>
    <submittedName>
        <fullName evidence="3">Response regulator</fullName>
    </submittedName>
</protein>
<evidence type="ECO:0000313" key="3">
    <source>
        <dbReference type="EMBL" id="EWT03858.1"/>
    </source>
</evidence>
<dbReference type="Pfam" id="PF01590">
    <property type="entry name" value="GAF"/>
    <property type="match status" value="1"/>
</dbReference>
<evidence type="ECO:0000256" key="1">
    <source>
        <dbReference type="SAM" id="MobiDB-lite"/>
    </source>
</evidence>
<keyword evidence="4" id="KW-1185">Reference proteome</keyword>
<feature type="compositionally biased region" description="Basic and acidic residues" evidence="1">
    <location>
        <begin position="235"/>
        <end position="249"/>
    </location>
</feature>
<comment type="caution">
    <text evidence="3">The sequence shown here is derived from an EMBL/GenBank/DDBJ whole genome shotgun (WGS) entry which is preliminary data.</text>
</comment>
<dbReference type="InterPro" id="IPR029016">
    <property type="entry name" value="GAF-like_dom_sf"/>
</dbReference>
<feature type="non-terminal residue" evidence="3">
    <location>
        <position position="249"/>
    </location>
</feature>
<dbReference type="SUPFAM" id="SSF55781">
    <property type="entry name" value="GAF domain-like"/>
    <property type="match status" value="1"/>
</dbReference>
<gene>
    <name evidence="3" type="ORF">N864_12430</name>
</gene>
<reference evidence="4" key="1">
    <citation type="submission" date="2013-08" db="EMBL/GenBank/DDBJ databases">
        <title>Intrasporangium oryzae NRRL B-24470.</title>
        <authorList>
            <person name="Liu H."/>
            <person name="Wang G."/>
        </authorList>
    </citation>
    <scope>NUCLEOTIDE SEQUENCE [LARGE SCALE GENOMIC DNA]</scope>
    <source>
        <strain evidence="4">Q5-1</strain>
    </source>
</reference>
<evidence type="ECO:0000259" key="2">
    <source>
        <dbReference type="Pfam" id="PF01590"/>
    </source>
</evidence>
<name>W9GG94_9MICO</name>
<feature type="region of interest" description="Disordered" evidence="1">
    <location>
        <begin position="230"/>
        <end position="249"/>
    </location>
</feature>
<dbReference type="EMBL" id="AWQS01000422">
    <property type="protein sequence ID" value="EWT03858.1"/>
    <property type="molecule type" value="Genomic_DNA"/>
</dbReference>
<feature type="domain" description="GAF" evidence="2">
    <location>
        <begin position="67"/>
        <end position="143"/>
    </location>
</feature>
<dbReference type="Proteomes" id="UP000019494">
    <property type="component" value="Unassembled WGS sequence"/>
</dbReference>
<evidence type="ECO:0000313" key="4">
    <source>
        <dbReference type="Proteomes" id="UP000019494"/>
    </source>
</evidence>
<proteinExistence type="predicted"/>
<sequence length="249" mass="26154">MAAYRRAMTPRLLARDELEAAIARGVRRLRVTSGADLVFGGPVETGRGGRAAVGIRSLEGNLGRSLAGLRVVAGVGLGGKALALGRPVMIRDYLGSAEIVHDYDDAVAPERIATVLAVPVVVEGDLRGLLYVASRADVPLTRAVVGQAVGVSRAIERDVIVAERVRRGVRALPGGGGPLVVPPRVGAAPRVQPDRASLRAELDEAIAAVPDPSLRRRIAELSARLWGGEATAPRVRTDRADRADEADRA</sequence>
<organism evidence="3 4">
    <name type="scientific">Intrasporangium chromatireducens Q5-1</name>
    <dbReference type="NCBI Taxonomy" id="584657"/>
    <lineage>
        <taxon>Bacteria</taxon>
        <taxon>Bacillati</taxon>
        <taxon>Actinomycetota</taxon>
        <taxon>Actinomycetes</taxon>
        <taxon>Micrococcales</taxon>
        <taxon>Intrasporangiaceae</taxon>
        <taxon>Intrasporangium</taxon>
    </lineage>
</organism>
<accession>W9GG94</accession>
<dbReference type="Gene3D" id="3.30.450.40">
    <property type="match status" value="1"/>
</dbReference>
<dbReference type="InterPro" id="IPR003018">
    <property type="entry name" value="GAF"/>
</dbReference>